<dbReference type="EMBL" id="CP049886">
    <property type="protein sequence ID" value="QIL46476.1"/>
    <property type="molecule type" value="Genomic_DNA"/>
</dbReference>
<reference evidence="9 10" key="1">
    <citation type="submission" date="2020-03" db="EMBL/GenBank/DDBJ databases">
        <title>Vagococcus sp. nov., isolated from beetles.</title>
        <authorList>
            <person name="Hyun D.-W."/>
            <person name="Bae J.-W."/>
        </authorList>
    </citation>
    <scope>NUCLEOTIDE SEQUENCE [LARGE SCALE GENOMIC DNA]</scope>
    <source>
        <strain evidence="9 10">HDW17A</strain>
    </source>
</reference>
<dbReference type="PIRSF" id="PIRSF003107">
    <property type="entry name" value="PhoU"/>
    <property type="match status" value="1"/>
</dbReference>
<comment type="subcellular location">
    <subcellularLocation>
        <location evidence="1 7">Cytoplasm</location>
    </subcellularLocation>
</comment>
<dbReference type="KEGG" id="vah:G7081_05025"/>
<dbReference type="NCBIfam" id="TIGR02135">
    <property type="entry name" value="phoU_full"/>
    <property type="match status" value="1"/>
</dbReference>
<evidence type="ECO:0000256" key="1">
    <source>
        <dbReference type="ARBA" id="ARBA00004496"/>
    </source>
</evidence>
<dbReference type="SUPFAM" id="SSF109755">
    <property type="entry name" value="PhoU-like"/>
    <property type="match status" value="1"/>
</dbReference>
<accession>A0A6G8AN98</accession>
<keyword evidence="6 7" id="KW-0592">Phosphate transport</keyword>
<evidence type="ECO:0000313" key="9">
    <source>
        <dbReference type="EMBL" id="QIL46476.1"/>
    </source>
</evidence>
<organism evidence="9 10">
    <name type="scientific">Vagococcus coleopterorum</name>
    <dbReference type="NCBI Taxonomy" id="2714946"/>
    <lineage>
        <taxon>Bacteria</taxon>
        <taxon>Bacillati</taxon>
        <taxon>Bacillota</taxon>
        <taxon>Bacilli</taxon>
        <taxon>Lactobacillales</taxon>
        <taxon>Enterococcaceae</taxon>
        <taxon>Vagococcus</taxon>
    </lineage>
</organism>
<evidence type="ECO:0000256" key="7">
    <source>
        <dbReference type="PIRNR" id="PIRNR003107"/>
    </source>
</evidence>
<keyword evidence="10" id="KW-1185">Reference proteome</keyword>
<comment type="similarity">
    <text evidence="2 7">Belongs to the PhoU family.</text>
</comment>
<dbReference type="InterPro" id="IPR026022">
    <property type="entry name" value="PhoU_dom"/>
</dbReference>
<evidence type="ECO:0000256" key="3">
    <source>
        <dbReference type="ARBA" id="ARBA00011738"/>
    </source>
</evidence>
<dbReference type="RefSeq" id="WP_166007865.1">
    <property type="nucleotide sequence ID" value="NZ_CP049886.1"/>
</dbReference>
<gene>
    <name evidence="9" type="primary">phoU</name>
    <name evidence="9" type="ORF">G7081_05025</name>
</gene>
<sequence>MSERLDRKIKRVNMSMVEMTTLVNRGIRNALEAFEKKDFALAEEVIEDDFLINDKELDIDRKCVEVIALQHPVSSVLRGVISVMKASSDLERIGDHAASIAKATIQLEGKESYPVIEKQLYEVGQMIYNMGNQAVEAFIKEDAHFAQEIASHNQVVSEKYSEFYDAAVAMMIKDSDSVLTMTEYLKVGRYLERIGDYITNVCEWSVYRETGEMVDLK</sequence>
<dbReference type="Proteomes" id="UP000500890">
    <property type="component" value="Chromosome"/>
</dbReference>
<dbReference type="Gene3D" id="1.20.58.220">
    <property type="entry name" value="Phosphate transport system protein phou homolog 2, domain 2"/>
    <property type="match status" value="1"/>
</dbReference>
<dbReference type="GO" id="GO:0005737">
    <property type="term" value="C:cytoplasm"/>
    <property type="evidence" value="ECO:0007669"/>
    <property type="project" value="UniProtKB-SubCell"/>
</dbReference>
<evidence type="ECO:0000256" key="2">
    <source>
        <dbReference type="ARBA" id="ARBA00008107"/>
    </source>
</evidence>
<keyword evidence="4 7" id="KW-0813">Transport</keyword>
<dbReference type="PANTHER" id="PTHR42930">
    <property type="entry name" value="PHOSPHATE-SPECIFIC TRANSPORT SYSTEM ACCESSORY PROTEIN PHOU"/>
    <property type="match status" value="1"/>
</dbReference>
<dbReference type="Pfam" id="PF01895">
    <property type="entry name" value="PhoU"/>
    <property type="match status" value="2"/>
</dbReference>
<dbReference type="GO" id="GO:0006817">
    <property type="term" value="P:phosphate ion transport"/>
    <property type="evidence" value="ECO:0007669"/>
    <property type="project" value="UniProtKB-KW"/>
</dbReference>
<evidence type="ECO:0000256" key="4">
    <source>
        <dbReference type="ARBA" id="ARBA00022448"/>
    </source>
</evidence>
<dbReference type="InterPro" id="IPR028366">
    <property type="entry name" value="PhoU"/>
</dbReference>
<name>A0A6G8AN98_9ENTE</name>
<dbReference type="AlphaFoldDB" id="A0A6G8AN98"/>
<evidence type="ECO:0000256" key="6">
    <source>
        <dbReference type="ARBA" id="ARBA00022592"/>
    </source>
</evidence>
<dbReference type="FunFam" id="1.20.58.220:FF:000004">
    <property type="entry name" value="Phosphate-specific transport system accessory protein PhoU"/>
    <property type="match status" value="1"/>
</dbReference>
<evidence type="ECO:0000256" key="5">
    <source>
        <dbReference type="ARBA" id="ARBA00022490"/>
    </source>
</evidence>
<dbReference type="PANTHER" id="PTHR42930:SF3">
    <property type="entry name" value="PHOSPHATE-SPECIFIC TRANSPORT SYSTEM ACCESSORY PROTEIN PHOU"/>
    <property type="match status" value="1"/>
</dbReference>
<feature type="domain" description="PhoU" evidence="8">
    <location>
        <begin position="17"/>
        <end position="103"/>
    </location>
</feature>
<evidence type="ECO:0000313" key="10">
    <source>
        <dbReference type="Proteomes" id="UP000500890"/>
    </source>
</evidence>
<comment type="subunit">
    <text evidence="3 7">Homodimer.</text>
</comment>
<dbReference type="InterPro" id="IPR038078">
    <property type="entry name" value="PhoU-like_sf"/>
</dbReference>
<keyword evidence="5 7" id="KW-0963">Cytoplasm</keyword>
<proteinExistence type="inferred from homology"/>
<protein>
    <recommendedName>
        <fullName evidence="7">Phosphate-specific transport system accessory protein PhoU</fullName>
    </recommendedName>
</protein>
<evidence type="ECO:0000259" key="8">
    <source>
        <dbReference type="Pfam" id="PF01895"/>
    </source>
</evidence>
<feature type="domain" description="PhoU" evidence="8">
    <location>
        <begin position="121"/>
        <end position="204"/>
    </location>
</feature>
<comment type="function">
    <text evidence="7">Plays a role in the regulation of phosphate uptake.</text>
</comment>
<dbReference type="GO" id="GO:0045936">
    <property type="term" value="P:negative regulation of phosphate metabolic process"/>
    <property type="evidence" value="ECO:0007669"/>
    <property type="project" value="InterPro"/>
</dbReference>
<dbReference type="GO" id="GO:0030643">
    <property type="term" value="P:intracellular phosphate ion homeostasis"/>
    <property type="evidence" value="ECO:0007669"/>
    <property type="project" value="InterPro"/>
</dbReference>